<comment type="function">
    <text evidence="4">Catalyzes ATP-dependent phosphorylation of adenosylcobinamide and addition of GMP to adenosylcobinamide phosphate.</text>
</comment>
<evidence type="ECO:0000313" key="18">
    <source>
        <dbReference type="EMBL" id="SFV67797.1"/>
    </source>
</evidence>
<evidence type="ECO:0000256" key="2">
    <source>
        <dbReference type="ARBA" id="ARBA00000711"/>
    </source>
</evidence>
<sequence>MKILYYGGQKSGKSLLAEQKTLALADKYKPYYIATYNNSYKDKEMQERIQKHQAQRREKFISIEESKNLGKIIKEKHTYLIDCMTMWLLNTLDDDIKELLKHIETLFKINANIVFVLNDVNSGVIPMDKESRKYVDRSGILGQKLALLCDEVYEVKLGLSRRWK</sequence>
<keyword evidence="13" id="KW-0418">Kinase</keyword>
<evidence type="ECO:0000256" key="12">
    <source>
        <dbReference type="ARBA" id="ARBA00022741"/>
    </source>
</evidence>
<protein>
    <recommendedName>
        <fullName evidence="16">Adenosylcobinamide kinase</fullName>
        <ecNumber evidence="8">2.7.1.156</ecNumber>
        <ecNumber evidence="9">2.7.7.62</ecNumber>
    </recommendedName>
    <alternativeName>
        <fullName evidence="17">Adenosylcobinamide-phosphate guanylyltransferase</fullName>
    </alternativeName>
</protein>
<dbReference type="GO" id="GO:0008820">
    <property type="term" value="F:cobinamide phosphate guanylyltransferase activity"/>
    <property type="evidence" value="ECO:0007669"/>
    <property type="project" value="UniProtKB-EC"/>
</dbReference>
<keyword evidence="14" id="KW-0067">ATP-binding</keyword>
<dbReference type="GO" id="GO:0009236">
    <property type="term" value="P:cobalamin biosynthetic process"/>
    <property type="evidence" value="ECO:0007669"/>
    <property type="project" value="UniProtKB-KW"/>
</dbReference>
<evidence type="ECO:0000256" key="8">
    <source>
        <dbReference type="ARBA" id="ARBA00012016"/>
    </source>
</evidence>
<accession>A0A1W1CQ27</accession>
<dbReference type="GO" id="GO:0043752">
    <property type="term" value="F:adenosylcobinamide kinase activity"/>
    <property type="evidence" value="ECO:0007669"/>
    <property type="project" value="UniProtKB-EC"/>
</dbReference>
<dbReference type="EC" id="2.7.7.62" evidence="9"/>
<dbReference type="Gene3D" id="3.40.50.300">
    <property type="entry name" value="P-loop containing nucleotide triphosphate hydrolases"/>
    <property type="match status" value="1"/>
</dbReference>
<evidence type="ECO:0000256" key="16">
    <source>
        <dbReference type="ARBA" id="ARBA00029570"/>
    </source>
</evidence>
<name>A0A1W1CQ27_9ZZZZ</name>
<evidence type="ECO:0000256" key="1">
    <source>
        <dbReference type="ARBA" id="ARBA00000312"/>
    </source>
</evidence>
<dbReference type="EMBL" id="FPHM01000112">
    <property type="protein sequence ID" value="SFV67797.1"/>
    <property type="molecule type" value="Genomic_DNA"/>
</dbReference>
<dbReference type="PIRSF" id="PIRSF006135">
    <property type="entry name" value="CobU"/>
    <property type="match status" value="1"/>
</dbReference>
<keyword evidence="10" id="KW-0169">Cobalamin biosynthesis</keyword>
<keyword evidence="18" id="KW-0548">Nucleotidyltransferase</keyword>
<evidence type="ECO:0000256" key="9">
    <source>
        <dbReference type="ARBA" id="ARBA00012523"/>
    </source>
</evidence>
<dbReference type="PANTHER" id="PTHR34848:SF1">
    <property type="entry name" value="BIFUNCTIONAL ADENOSYLCOBALAMIN BIOSYNTHESIS PROTEIN COBU"/>
    <property type="match status" value="1"/>
</dbReference>
<evidence type="ECO:0000256" key="7">
    <source>
        <dbReference type="ARBA" id="ARBA00007490"/>
    </source>
</evidence>
<dbReference type="Pfam" id="PF02283">
    <property type="entry name" value="CobU"/>
    <property type="match status" value="1"/>
</dbReference>
<evidence type="ECO:0000256" key="17">
    <source>
        <dbReference type="ARBA" id="ARBA00030571"/>
    </source>
</evidence>
<evidence type="ECO:0000256" key="13">
    <source>
        <dbReference type="ARBA" id="ARBA00022777"/>
    </source>
</evidence>
<dbReference type="InterPro" id="IPR027417">
    <property type="entry name" value="P-loop_NTPase"/>
</dbReference>
<comment type="pathway">
    <text evidence="6">Cofactor biosynthesis; adenosylcobalamin biosynthesis; adenosylcobalamin from cob(II)yrinate a,c-diamide: step 5/7.</text>
</comment>
<comment type="pathway">
    <text evidence="5">Cofactor biosynthesis; adenosylcobalamin biosynthesis; adenosylcobalamin from cob(II)yrinate a,c-diamide: step 6/7.</text>
</comment>
<evidence type="ECO:0000256" key="10">
    <source>
        <dbReference type="ARBA" id="ARBA00022573"/>
    </source>
</evidence>
<evidence type="ECO:0000256" key="4">
    <source>
        <dbReference type="ARBA" id="ARBA00003889"/>
    </source>
</evidence>
<dbReference type="AlphaFoldDB" id="A0A1W1CQ27"/>
<comment type="catalytic activity">
    <reaction evidence="2">
        <text>adenosylcob(III)inamide phosphate + GTP + H(+) = adenosylcob(III)inamide-GDP + diphosphate</text>
        <dbReference type="Rhea" id="RHEA:22712"/>
        <dbReference type="ChEBI" id="CHEBI:15378"/>
        <dbReference type="ChEBI" id="CHEBI:33019"/>
        <dbReference type="ChEBI" id="CHEBI:37565"/>
        <dbReference type="ChEBI" id="CHEBI:58502"/>
        <dbReference type="ChEBI" id="CHEBI:60487"/>
        <dbReference type="EC" id="2.7.7.62"/>
    </reaction>
</comment>
<proteinExistence type="inferred from homology"/>
<organism evidence="18">
    <name type="scientific">hydrothermal vent metagenome</name>
    <dbReference type="NCBI Taxonomy" id="652676"/>
    <lineage>
        <taxon>unclassified sequences</taxon>
        <taxon>metagenomes</taxon>
        <taxon>ecological metagenomes</taxon>
    </lineage>
</organism>
<comment type="catalytic activity">
    <reaction evidence="3">
        <text>adenosylcob(III)inamide + GTP = adenosylcob(III)inamide phosphate + GDP + H(+)</text>
        <dbReference type="Rhea" id="RHEA:15765"/>
        <dbReference type="ChEBI" id="CHEBI:2480"/>
        <dbReference type="ChEBI" id="CHEBI:15378"/>
        <dbReference type="ChEBI" id="CHEBI:37565"/>
        <dbReference type="ChEBI" id="CHEBI:58189"/>
        <dbReference type="ChEBI" id="CHEBI:58502"/>
        <dbReference type="EC" id="2.7.1.156"/>
    </reaction>
</comment>
<dbReference type="GO" id="GO:0005525">
    <property type="term" value="F:GTP binding"/>
    <property type="evidence" value="ECO:0007669"/>
    <property type="project" value="UniProtKB-KW"/>
</dbReference>
<gene>
    <name evidence="18" type="ORF">MNB_SV-13-1568</name>
</gene>
<evidence type="ECO:0000256" key="15">
    <source>
        <dbReference type="ARBA" id="ARBA00023134"/>
    </source>
</evidence>
<dbReference type="GO" id="GO:0005524">
    <property type="term" value="F:ATP binding"/>
    <property type="evidence" value="ECO:0007669"/>
    <property type="project" value="UniProtKB-KW"/>
</dbReference>
<dbReference type="EC" id="2.7.1.156" evidence="8"/>
<evidence type="ECO:0000256" key="6">
    <source>
        <dbReference type="ARBA" id="ARBA00005159"/>
    </source>
</evidence>
<comment type="similarity">
    <text evidence="7">Belongs to the CobU/CobP family.</text>
</comment>
<comment type="catalytic activity">
    <reaction evidence="1">
        <text>adenosylcob(III)inamide + ATP = adenosylcob(III)inamide phosphate + ADP + H(+)</text>
        <dbReference type="Rhea" id="RHEA:15769"/>
        <dbReference type="ChEBI" id="CHEBI:2480"/>
        <dbReference type="ChEBI" id="CHEBI:15378"/>
        <dbReference type="ChEBI" id="CHEBI:30616"/>
        <dbReference type="ChEBI" id="CHEBI:58502"/>
        <dbReference type="ChEBI" id="CHEBI:456216"/>
        <dbReference type="EC" id="2.7.1.156"/>
    </reaction>
</comment>
<evidence type="ECO:0000256" key="5">
    <source>
        <dbReference type="ARBA" id="ARBA00004692"/>
    </source>
</evidence>
<reference evidence="18" key="1">
    <citation type="submission" date="2016-10" db="EMBL/GenBank/DDBJ databases">
        <authorList>
            <person name="de Groot N.N."/>
        </authorList>
    </citation>
    <scope>NUCLEOTIDE SEQUENCE</scope>
</reference>
<keyword evidence="11 18" id="KW-0808">Transferase</keyword>
<evidence type="ECO:0000256" key="11">
    <source>
        <dbReference type="ARBA" id="ARBA00022679"/>
    </source>
</evidence>
<evidence type="ECO:0000256" key="3">
    <source>
        <dbReference type="ARBA" id="ARBA00001522"/>
    </source>
</evidence>
<dbReference type="PANTHER" id="PTHR34848">
    <property type="match status" value="1"/>
</dbReference>
<evidence type="ECO:0000256" key="14">
    <source>
        <dbReference type="ARBA" id="ARBA00022840"/>
    </source>
</evidence>
<dbReference type="SUPFAM" id="SSF52540">
    <property type="entry name" value="P-loop containing nucleoside triphosphate hydrolases"/>
    <property type="match status" value="1"/>
</dbReference>
<keyword evidence="12" id="KW-0547">Nucleotide-binding</keyword>
<keyword evidence="15" id="KW-0342">GTP-binding</keyword>
<dbReference type="InterPro" id="IPR003203">
    <property type="entry name" value="CobU/CobP"/>
</dbReference>